<evidence type="ECO:0000313" key="1">
    <source>
        <dbReference type="EMBL" id="WHZ57624.1"/>
    </source>
</evidence>
<name>A0ACD4RB02_9BACI</name>
<gene>
    <name evidence="1" type="ORF">QLQ22_23760</name>
</gene>
<organism evidence="1 2">
    <name type="scientific">Metabacillus hrfriensis</name>
    <dbReference type="NCBI Taxonomy" id="3048891"/>
    <lineage>
        <taxon>Bacteria</taxon>
        <taxon>Bacillati</taxon>
        <taxon>Bacillota</taxon>
        <taxon>Bacilli</taxon>
        <taxon>Bacillales</taxon>
        <taxon>Bacillaceae</taxon>
        <taxon>Metabacillus</taxon>
    </lineage>
</organism>
<protein>
    <submittedName>
        <fullName evidence="1">DUF4867 family protein</fullName>
    </submittedName>
</protein>
<evidence type="ECO:0000313" key="2">
    <source>
        <dbReference type="Proteomes" id="UP001226091"/>
    </source>
</evidence>
<dbReference type="Proteomes" id="UP001226091">
    <property type="component" value="Chromosome"/>
</dbReference>
<proteinExistence type="predicted"/>
<dbReference type="EMBL" id="CP126116">
    <property type="protein sequence ID" value="WHZ57624.1"/>
    <property type="molecule type" value="Genomic_DNA"/>
</dbReference>
<keyword evidence="2" id="KW-1185">Reference proteome</keyword>
<reference evidence="2" key="1">
    <citation type="journal article" date="2025" name="Aquaculture">
        <title>Assessment of the bioflocculant production and safety properties of Metabacillus hrfriensis sp. nov. based on phenotypic and whole-genome sequencing analysis.</title>
        <authorList>
            <person name="Zhang R."/>
            <person name="Zhao Z."/>
            <person name="Luo L."/>
            <person name="Wang S."/>
            <person name="Guo K."/>
            <person name="Xu W."/>
        </authorList>
    </citation>
    <scope>NUCLEOTIDE SEQUENCE [LARGE SCALE GENOMIC DNA]</scope>
    <source>
        <strain evidence="2">CT-WN-B3</strain>
    </source>
</reference>
<sequence length="223" mass="25465">MSNFERLKEKNKHLSFYEVGDESFRTYGRKIENYSFRELEVYMETTEIPIEGNEYVASVPHMEKTSVCNELANTFYGGMPVQIGYCNGRNSSLNGLEYHKGSEINVAITDFVLLLGKVQDIRNNTYESEHTAAYYVPKGTAIELYGTTLHFAPCKVEDDGFKAIVILPAGTNEKLEQETKKTTNEDELLFMKNKWLIAHPDREVLIQKGAYPGITGENVRVYY</sequence>
<accession>A0ACD4RB02</accession>